<keyword evidence="5 7" id="KW-1133">Transmembrane helix</keyword>
<dbReference type="GO" id="GO:0022857">
    <property type="term" value="F:transmembrane transporter activity"/>
    <property type="evidence" value="ECO:0007669"/>
    <property type="project" value="InterPro"/>
</dbReference>
<evidence type="ECO:0000256" key="1">
    <source>
        <dbReference type="ARBA" id="ARBA00004127"/>
    </source>
</evidence>
<organism evidence="8 9">
    <name type="scientific">Planosporangium mesophilum</name>
    <dbReference type="NCBI Taxonomy" id="689768"/>
    <lineage>
        <taxon>Bacteria</taxon>
        <taxon>Bacillati</taxon>
        <taxon>Actinomycetota</taxon>
        <taxon>Actinomycetes</taxon>
        <taxon>Micromonosporales</taxon>
        <taxon>Micromonosporaceae</taxon>
        <taxon>Planosporangium</taxon>
    </lineage>
</organism>
<feature type="transmembrane region" description="Helical" evidence="7">
    <location>
        <begin position="109"/>
        <end position="131"/>
    </location>
</feature>
<dbReference type="EMBL" id="BOON01000023">
    <property type="protein sequence ID" value="GII22947.1"/>
    <property type="molecule type" value="Genomic_DNA"/>
</dbReference>
<dbReference type="AlphaFoldDB" id="A0A8J3TD30"/>
<dbReference type="PANTHER" id="PTHR23514:SF3">
    <property type="entry name" value="BYPASS OF STOP CODON PROTEIN 6"/>
    <property type="match status" value="1"/>
</dbReference>
<dbReference type="GO" id="GO:0012505">
    <property type="term" value="C:endomembrane system"/>
    <property type="evidence" value="ECO:0007669"/>
    <property type="project" value="UniProtKB-SubCell"/>
</dbReference>
<evidence type="ECO:0000256" key="6">
    <source>
        <dbReference type="ARBA" id="ARBA00023136"/>
    </source>
</evidence>
<dbReference type="RefSeq" id="WP_168115514.1">
    <property type="nucleotide sequence ID" value="NZ_BOON01000023.1"/>
</dbReference>
<proteinExistence type="inferred from homology"/>
<feature type="transmembrane region" description="Helical" evidence="7">
    <location>
        <begin position="314"/>
        <end position="334"/>
    </location>
</feature>
<dbReference type="Gene3D" id="1.20.1250.20">
    <property type="entry name" value="MFS general substrate transporter like domains"/>
    <property type="match status" value="1"/>
</dbReference>
<keyword evidence="6 7" id="KW-0472">Membrane</keyword>
<evidence type="ECO:0000256" key="7">
    <source>
        <dbReference type="SAM" id="Phobius"/>
    </source>
</evidence>
<dbReference type="PANTHER" id="PTHR23514">
    <property type="entry name" value="BYPASS OF STOP CODON PROTEIN 6"/>
    <property type="match status" value="1"/>
</dbReference>
<dbReference type="GO" id="GO:0016020">
    <property type="term" value="C:membrane"/>
    <property type="evidence" value="ECO:0007669"/>
    <property type="project" value="TreeGrafter"/>
</dbReference>
<feature type="transmembrane region" description="Helical" evidence="7">
    <location>
        <begin position="84"/>
        <end position="103"/>
    </location>
</feature>
<dbReference type="InterPro" id="IPR036259">
    <property type="entry name" value="MFS_trans_sf"/>
</dbReference>
<evidence type="ECO:0000256" key="2">
    <source>
        <dbReference type="ARBA" id="ARBA00008335"/>
    </source>
</evidence>
<comment type="similarity">
    <text evidence="2">Belongs to the major facilitator superfamily.</text>
</comment>
<evidence type="ECO:0000256" key="4">
    <source>
        <dbReference type="ARBA" id="ARBA00022692"/>
    </source>
</evidence>
<gene>
    <name evidence="8" type="ORF">Pme01_25440</name>
</gene>
<evidence type="ECO:0008006" key="10">
    <source>
        <dbReference type="Google" id="ProtNLM"/>
    </source>
</evidence>
<dbReference type="PRINTS" id="PR01035">
    <property type="entry name" value="TCRTETA"/>
</dbReference>
<evidence type="ECO:0000313" key="8">
    <source>
        <dbReference type="EMBL" id="GII22947.1"/>
    </source>
</evidence>
<keyword evidence="3" id="KW-0813">Transport</keyword>
<feature type="transmembrane region" description="Helical" evidence="7">
    <location>
        <begin position="17"/>
        <end position="36"/>
    </location>
</feature>
<dbReference type="InterPro" id="IPR051788">
    <property type="entry name" value="MFS_Transporter"/>
</dbReference>
<dbReference type="SUPFAM" id="SSF103473">
    <property type="entry name" value="MFS general substrate transporter"/>
    <property type="match status" value="1"/>
</dbReference>
<feature type="transmembrane region" description="Helical" evidence="7">
    <location>
        <begin position="291"/>
        <end position="308"/>
    </location>
</feature>
<accession>A0A8J3TD30</accession>
<feature type="transmembrane region" description="Helical" evidence="7">
    <location>
        <begin position="341"/>
        <end position="360"/>
    </location>
</feature>
<feature type="transmembrane region" description="Helical" evidence="7">
    <location>
        <begin position="171"/>
        <end position="194"/>
    </location>
</feature>
<feature type="transmembrane region" description="Helical" evidence="7">
    <location>
        <begin position="251"/>
        <end position="279"/>
    </location>
</feature>
<protein>
    <recommendedName>
        <fullName evidence="10">MFS transporter</fullName>
    </recommendedName>
</protein>
<feature type="transmembrane region" description="Helical" evidence="7">
    <location>
        <begin position="219"/>
        <end position="239"/>
    </location>
</feature>
<dbReference type="InterPro" id="IPR011701">
    <property type="entry name" value="MFS"/>
</dbReference>
<keyword evidence="9" id="KW-1185">Reference proteome</keyword>
<feature type="transmembrane region" description="Helical" evidence="7">
    <location>
        <begin position="48"/>
        <end position="72"/>
    </location>
</feature>
<comment type="caution">
    <text evidence="8">The sequence shown here is derived from an EMBL/GenBank/DDBJ whole genome shotgun (WGS) entry which is preliminary data.</text>
</comment>
<name>A0A8J3TD30_9ACTN</name>
<evidence type="ECO:0000313" key="9">
    <source>
        <dbReference type="Proteomes" id="UP000599074"/>
    </source>
</evidence>
<dbReference type="Proteomes" id="UP000599074">
    <property type="component" value="Unassembled WGS sequence"/>
</dbReference>
<feature type="transmembrane region" description="Helical" evidence="7">
    <location>
        <begin position="366"/>
        <end position="390"/>
    </location>
</feature>
<feature type="transmembrane region" description="Helical" evidence="7">
    <location>
        <begin position="143"/>
        <end position="165"/>
    </location>
</feature>
<comment type="subcellular location">
    <subcellularLocation>
        <location evidence="1">Endomembrane system</location>
        <topology evidence="1">Multi-pass membrane protein</topology>
    </subcellularLocation>
</comment>
<evidence type="ECO:0000256" key="3">
    <source>
        <dbReference type="ARBA" id="ARBA00022448"/>
    </source>
</evidence>
<dbReference type="InterPro" id="IPR001958">
    <property type="entry name" value="Tet-R_TetA/multi-R_MdtG-like"/>
</dbReference>
<evidence type="ECO:0000256" key="5">
    <source>
        <dbReference type="ARBA" id="ARBA00022989"/>
    </source>
</evidence>
<dbReference type="Pfam" id="PF07690">
    <property type="entry name" value="MFS_1"/>
    <property type="match status" value="1"/>
</dbReference>
<sequence>MTGVAVPPVAPPRLRPLAVVGAVAAFALIGVQQALYGPAIPALREVHQISAATAGAALSVHFAGAIAGVLALPLARRLGVPDGLFLAGSLALIAAGCVAFVFAPAWPAALVAVFVAGVGFGGVDGGVNQVFTEVYADGGHGMLNLLHGCFGVGAIAGPVAVGVLAGRAPAGYAAAFAGCALIALVALPMLRGVAGTGRSARAERPEPAERARGSSWRRAGLVGATGYAFIAFFVLNVGLETGAGGWETTHLIAIGLTAPAAASATSGFWLAFTAVRFAVVPLCRRYQARTIVIASTVLTVVAGVATLLDPLAPLAYGLLGVAVGPLYPTGLAWLAQVRPQLTSTVVAVSMVGGIWGPSAIGLAVEAYGAGAVAWAMVTLAVAGLATVVAIDRARR</sequence>
<reference evidence="8" key="1">
    <citation type="submission" date="2021-01" db="EMBL/GenBank/DDBJ databases">
        <title>Whole genome shotgun sequence of Planosporangium mesophilum NBRC 109066.</title>
        <authorList>
            <person name="Komaki H."/>
            <person name="Tamura T."/>
        </authorList>
    </citation>
    <scope>NUCLEOTIDE SEQUENCE</scope>
    <source>
        <strain evidence="8">NBRC 109066</strain>
    </source>
</reference>
<keyword evidence="4 7" id="KW-0812">Transmembrane</keyword>